<reference evidence="1 2" key="1">
    <citation type="submission" date="2015-07" db="EMBL/GenBank/DDBJ databases">
        <title>Comparative genomics of the Sigatoka disease complex on banana suggests a link between parallel evolutionary changes in Pseudocercospora fijiensis and Pseudocercospora eumusae and increased virulence on the banana host.</title>
        <authorList>
            <person name="Chang T.-C."/>
            <person name="Salvucci A."/>
            <person name="Crous P.W."/>
            <person name="Stergiopoulos I."/>
        </authorList>
    </citation>
    <scope>NUCLEOTIDE SEQUENCE [LARGE SCALE GENOMIC DNA]</scope>
    <source>
        <strain evidence="1 2">CBS 116634</strain>
    </source>
</reference>
<gene>
    <name evidence="1" type="ORF">AC579_113</name>
</gene>
<comment type="caution">
    <text evidence="1">The sequence shown here is derived from an EMBL/GenBank/DDBJ whole genome shotgun (WGS) entry which is preliminary data.</text>
</comment>
<protein>
    <submittedName>
        <fullName evidence="1">Uncharacterized protein</fullName>
    </submittedName>
</protein>
<dbReference type="Proteomes" id="UP000073492">
    <property type="component" value="Unassembled WGS sequence"/>
</dbReference>
<keyword evidence="2" id="KW-1185">Reference proteome</keyword>
<organism evidence="1 2">
    <name type="scientific">Pseudocercospora musae</name>
    <dbReference type="NCBI Taxonomy" id="113226"/>
    <lineage>
        <taxon>Eukaryota</taxon>
        <taxon>Fungi</taxon>
        <taxon>Dikarya</taxon>
        <taxon>Ascomycota</taxon>
        <taxon>Pezizomycotina</taxon>
        <taxon>Dothideomycetes</taxon>
        <taxon>Dothideomycetidae</taxon>
        <taxon>Mycosphaerellales</taxon>
        <taxon>Mycosphaerellaceae</taxon>
        <taxon>Pseudocercospora</taxon>
    </lineage>
</organism>
<name>A0A139HI19_9PEZI</name>
<accession>A0A139HI19</accession>
<sequence>MNLNFSYKLKSQGSEKSALTPRRFWEVKRSIACKRNTTIMDATILSEIPVFVLGQKLAHTPLVDGDELYGKVEQHWKATSRNGTTAKRKSITAILATFFRLKPDEYCAY</sequence>
<evidence type="ECO:0000313" key="2">
    <source>
        <dbReference type="Proteomes" id="UP000073492"/>
    </source>
</evidence>
<evidence type="ECO:0000313" key="1">
    <source>
        <dbReference type="EMBL" id="KXT02124.1"/>
    </source>
</evidence>
<dbReference type="EMBL" id="LFZO01000633">
    <property type="protein sequence ID" value="KXT02124.1"/>
    <property type="molecule type" value="Genomic_DNA"/>
</dbReference>
<dbReference type="AlphaFoldDB" id="A0A139HI19"/>
<proteinExistence type="predicted"/>